<evidence type="ECO:0000313" key="2">
    <source>
        <dbReference type="Proteomes" id="UP000076871"/>
    </source>
</evidence>
<name>A0A165AP77_9APHY</name>
<dbReference type="GeneID" id="63819005"/>
<proteinExistence type="predicted"/>
<dbReference type="Proteomes" id="UP000076871">
    <property type="component" value="Unassembled WGS sequence"/>
</dbReference>
<organism evidence="1 2">
    <name type="scientific">Laetiporus sulphureus 93-53</name>
    <dbReference type="NCBI Taxonomy" id="1314785"/>
    <lineage>
        <taxon>Eukaryota</taxon>
        <taxon>Fungi</taxon>
        <taxon>Dikarya</taxon>
        <taxon>Basidiomycota</taxon>
        <taxon>Agaricomycotina</taxon>
        <taxon>Agaricomycetes</taxon>
        <taxon>Polyporales</taxon>
        <taxon>Laetiporus</taxon>
    </lineage>
</organism>
<dbReference type="AlphaFoldDB" id="A0A165AP77"/>
<dbReference type="RefSeq" id="XP_040757130.1">
    <property type="nucleotide sequence ID" value="XM_040901974.1"/>
</dbReference>
<accession>A0A165AP77</accession>
<sequence length="91" mass="10077">MLEIAHVGDRAQAAAHAFCLRRVAGWSMRKARRVRSGFVVGSALRAWLLVSYSYTAAAPLTARGSLRLHDRLHVLGLCEGCMPLSYGPRRR</sequence>
<keyword evidence="2" id="KW-1185">Reference proteome</keyword>
<dbReference type="InParanoid" id="A0A165AP77"/>
<protein>
    <submittedName>
        <fullName evidence="1">Uncharacterized protein</fullName>
    </submittedName>
</protein>
<gene>
    <name evidence="1" type="ORF">LAESUDRAFT_315351</name>
</gene>
<evidence type="ECO:0000313" key="1">
    <source>
        <dbReference type="EMBL" id="KZS99389.1"/>
    </source>
</evidence>
<dbReference type="EMBL" id="KV427945">
    <property type="protein sequence ID" value="KZS99389.1"/>
    <property type="molecule type" value="Genomic_DNA"/>
</dbReference>
<reference evidence="1 2" key="1">
    <citation type="journal article" date="2016" name="Mol. Biol. Evol.">
        <title>Comparative Genomics of Early-Diverging Mushroom-Forming Fungi Provides Insights into the Origins of Lignocellulose Decay Capabilities.</title>
        <authorList>
            <person name="Nagy L.G."/>
            <person name="Riley R."/>
            <person name="Tritt A."/>
            <person name="Adam C."/>
            <person name="Daum C."/>
            <person name="Floudas D."/>
            <person name="Sun H."/>
            <person name="Yadav J.S."/>
            <person name="Pangilinan J."/>
            <person name="Larsson K.H."/>
            <person name="Matsuura K."/>
            <person name="Barry K."/>
            <person name="Labutti K."/>
            <person name="Kuo R."/>
            <person name="Ohm R.A."/>
            <person name="Bhattacharya S.S."/>
            <person name="Shirouzu T."/>
            <person name="Yoshinaga Y."/>
            <person name="Martin F.M."/>
            <person name="Grigoriev I.V."/>
            <person name="Hibbett D.S."/>
        </authorList>
    </citation>
    <scope>NUCLEOTIDE SEQUENCE [LARGE SCALE GENOMIC DNA]</scope>
    <source>
        <strain evidence="1 2">93-53</strain>
    </source>
</reference>